<dbReference type="Pfam" id="PF00406">
    <property type="entry name" value="ADK"/>
    <property type="match status" value="1"/>
</dbReference>
<name>A0A2M7D7K5_9BACT</name>
<evidence type="ECO:0000256" key="3">
    <source>
        <dbReference type="ARBA" id="ARBA00022741"/>
    </source>
</evidence>
<protein>
    <recommendedName>
        <fullName evidence="7">Adenylate kinase</fullName>
    </recommendedName>
</protein>
<sequence>MQFPLFKTKTASNLRFDLNNPMQREKYFQLKSGGEIKKLRKYLKEGNTFVAYLLGKKNSGKGTYSKMFSEIVDPERIDHFSIGDMIRKVDKELKDKSKRKELIRFLEKNYRGWLSVKQLILTLEKRSTKTLLPTELILALVKKEISEREKKTLFIDGFPRDLDQINFTLFFRDLIGYRDDRDLFILIDVPEKVIDERIKSRLICPACQTSRNFKLLPTSKIGYDSKKKEFYLLCDNPRCREVRMVGKEGDDAGIKPLKERLKKDGKLLEQAFSLYGIPKVFLRNSVPQNKAKEYLDDYEITPEYYYQWDAKNKKVRVLEKPWIVSDDKGVPSYSLLPPPVVVSLIKQMVDALNL</sequence>
<dbReference type="Gene3D" id="3.40.50.300">
    <property type="entry name" value="P-loop containing nucleotide triphosphate hydrolases"/>
    <property type="match status" value="1"/>
</dbReference>
<comment type="caution">
    <text evidence="5">The sequence shown here is derived from an EMBL/GenBank/DDBJ whole genome shotgun (WGS) entry which is preliminary data.</text>
</comment>
<dbReference type="SUPFAM" id="SSF52540">
    <property type="entry name" value="P-loop containing nucleoside triphosphate hydrolases"/>
    <property type="match status" value="1"/>
</dbReference>
<evidence type="ECO:0000256" key="4">
    <source>
        <dbReference type="ARBA" id="ARBA00022777"/>
    </source>
</evidence>
<evidence type="ECO:0000313" key="5">
    <source>
        <dbReference type="EMBL" id="PIV42231.1"/>
    </source>
</evidence>
<keyword evidence="1" id="KW-0808">Transferase</keyword>
<evidence type="ECO:0000256" key="1">
    <source>
        <dbReference type="ARBA" id="ARBA00022679"/>
    </source>
</evidence>
<reference evidence="6" key="1">
    <citation type="submission" date="2017-09" db="EMBL/GenBank/DDBJ databases">
        <title>Depth-based differentiation of microbial function through sediment-hosted aquifers and enrichment of novel symbionts in the deep terrestrial subsurface.</title>
        <authorList>
            <person name="Probst A.J."/>
            <person name="Ladd B."/>
            <person name="Jarett J.K."/>
            <person name="Geller-Mcgrath D.E."/>
            <person name="Sieber C.M.K."/>
            <person name="Emerson J.B."/>
            <person name="Anantharaman K."/>
            <person name="Thomas B.C."/>
            <person name="Malmstrom R."/>
            <person name="Stieglmeier M."/>
            <person name="Klingl A."/>
            <person name="Woyke T."/>
            <person name="Ryan C.M."/>
            <person name="Banfield J.F."/>
        </authorList>
    </citation>
    <scope>NUCLEOTIDE SEQUENCE [LARGE SCALE GENOMIC DNA]</scope>
</reference>
<dbReference type="InterPro" id="IPR033690">
    <property type="entry name" value="Adenylat_kinase_CS"/>
</dbReference>
<organism evidence="5 6">
    <name type="scientific">Candidatus Nealsonbacteria bacterium CG02_land_8_20_14_3_00_40_11</name>
    <dbReference type="NCBI Taxonomy" id="1974700"/>
    <lineage>
        <taxon>Bacteria</taxon>
        <taxon>Candidatus Nealsoniibacteriota</taxon>
    </lineage>
</organism>
<evidence type="ECO:0000256" key="2">
    <source>
        <dbReference type="ARBA" id="ARBA00022727"/>
    </source>
</evidence>
<dbReference type="InterPro" id="IPR000850">
    <property type="entry name" value="Adenylat/UMP-CMP_kin"/>
</dbReference>
<dbReference type="GO" id="GO:0019205">
    <property type="term" value="F:nucleobase-containing compound kinase activity"/>
    <property type="evidence" value="ECO:0007669"/>
    <property type="project" value="InterPro"/>
</dbReference>
<dbReference type="InterPro" id="IPR027417">
    <property type="entry name" value="P-loop_NTPase"/>
</dbReference>
<evidence type="ECO:0000313" key="6">
    <source>
        <dbReference type="Proteomes" id="UP000230304"/>
    </source>
</evidence>
<keyword evidence="3" id="KW-0547">Nucleotide-binding</keyword>
<dbReference type="PANTHER" id="PTHR23359">
    <property type="entry name" value="NUCLEOTIDE KINASE"/>
    <property type="match status" value="1"/>
</dbReference>
<keyword evidence="4" id="KW-0418">Kinase</keyword>
<dbReference type="Proteomes" id="UP000230304">
    <property type="component" value="Unassembled WGS sequence"/>
</dbReference>
<keyword evidence="2" id="KW-0545">Nucleotide biosynthesis</keyword>
<dbReference type="PROSITE" id="PS00113">
    <property type="entry name" value="ADENYLATE_KINASE"/>
    <property type="match status" value="1"/>
</dbReference>
<evidence type="ECO:0008006" key="7">
    <source>
        <dbReference type="Google" id="ProtNLM"/>
    </source>
</evidence>
<dbReference type="GO" id="GO:0005524">
    <property type="term" value="F:ATP binding"/>
    <property type="evidence" value="ECO:0007669"/>
    <property type="project" value="InterPro"/>
</dbReference>
<proteinExistence type="predicted"/>
<dbReference type="EMBL" id="PEUA01000054">
    <property type="protein sequence ID" value="PIV42231.1"/>
    <property type="molecule type" value="Genomic_DNA"/>
</dbReference>
<gene>
    <name evidence="5" type="ORF">COS26_02490</name>
</gene>
<dbReference type="AlphaFoldDB" id="A0A2M7D7K5"/>
<dbReference type="GO" id="GO:0009165">
    <property type="term" value="P:nucleotide biosynthetic process"/>
    <property type="evidence" value="ECO:0007669"/>
    <property type="project" value="UniProtKB-KW"/>
</dbReference>
<accession>A0A2M7D7K5</accession>